<evidence type="ECO:0000256" key="3">
    <source>
        <dbReference type="ARBA" id="ARBA00022679"/>
    </source>
</evidence>
<dbReference type="EMBL" id="FR695877">
    <property type="protein sequence ID" value="CBX31680.1"/>
    <property type="molecule type" value="Genomic_DNA"/>
</dbReference>
<keyword evidence="6 8" id="KW-0472">Membrane</keyword>
<feature type="transmembrane region" description="Helical" evidence="8">
    <location>
        <begin position="316"/>
        <end position="336"/>
    </location>
</feature>
<feature type="transmembrane region" description="Helical" evidence="8">
    <location>
        <begin position="285"/>
        <end position="310"/>
    </location>
</feature>
<evidence type="ECO:0000256" key="2">
    <source>
        <dbReference type="ARBA" id="ARBA00022475"/>
    </source>
</evidence>
<evidence type="ECO:0000313" key="9">
    <source>
        <dbReference type="EMBL" id="CBX31680.1"/>
    </source>
</evidence>
<dbReference type="InterPro" id="IPR000715">
    <property type="entry name" value="Glycosyl_transferase_4"/>
</dbReference>
<evidence type="ECO:0000256" key="6">
    <source>
        <dbReference type="ARBA" id="ARBA00023136"/>
    </source>
</evidence>
<feature type="binding site" evidence="7">
    <location>
        <position position="216"/>
    </location>
    <ligand>
        <name>Mg(2+)</name>
        <dbReference type="ChEBI" id="CHEBI:18420"/>
    </ligand>
</feature>
<dbReference type="PANTHER" id="PTHR22926">
    <property type="entry name" value="PHOSPHO-N-ACETYLMURAMOYL-PENTAPEPTIDE-TRANSFERASE"/>
    <property type="match status" value="1"/>
</dbReference>
<evidence type="ECO:0000256" key="5">
    <source>
        <dbReference type="ARBA" id="ARBA00022989"/>
    </source>
</evidence>
<feature type="transmembrane region" description="Helical" evidence="8">
    <location>
        <begin position="75"/>
        <end position="92"/>
    </location>
</feature>
<feature type="transmembrane region" description="Helical" evidence="8">
    <location>
        <begin position="187"/>
        <end position="205"/>
    </location>
</feature>
<feature type="transmembrane region" description="Helical" evidence="8">
    <location>
        <begin position="132"/>
        <end position="151"/>
    </location>
</feature>
<proteinExistence type="predicted"/>
<feature type="transmembrane region" description="Helical" evidence="8">
    <location>
        <begin position="6"/>
        <end position="27"/>
    </location>
</feature>
<comment type="subcellular location">
    <subcellularLocation>
        <location evidence="1">Cell membrane</location>
        <topology evidence="1">Multi-pass membrane protein</topology>
    </subcellularLocation>
</comment>
<dbReference type="InterPro" id="IPR018480">
    <property type="entry name" value="PNAcMuramoyl-5peptid_Trfase_CS"/>
</dbReference>
<feature type="transmembrane region" description="Helical" evidence="8">
    <location>
        <begin position="243"/>
        <end position="264"/>
    </location>
</feature>
<evidence type="ECO:0000256" key="7">
    <source>
        <dbReference type="PIRSR" id="PIRSR600715-1"/>
    </source>
</evidence>
<dbReference type="PANTHER" id="PTHR22926:SF3">
    <property type="entry name" value="UNDECAPRENYL-PHOSPHATE ALPHA-N-ACETYLGLUCOSAMINYL 1-PHOSPHATE TRANSFERASE"/>
    <property type="match status" value="1"/>
</dbReference>
<feature type="transmembrane region" description="Helical" evidence="8">
    <location>
        <begin position="163"/>
        <end position="181"/>
    </location>
</feature>
<keyword evidence="5 8" id="KW-1133">Transmembrane helix</keyword>
<dbReference type="CDD" id="cd06853">
    <property type="entry name" value="GT_WecA_like"/>
    <property type="match status" value="1"/>
</dbReference>
<dbReference type="Pfam" id="PF00953">
    <property type="entry name" value="Glycos_transf_4"/>
    <property type="match status" value="1"/>
</dbReference>
<dbReference type="GO" id="GO:0016780">
    <property type="term" value="F:phosphotransferase activity, for other substituted phosphate groups"/>
    <property type="evidence" value="ECO:0007669"/>
    <property type="project" value="InterPro"/>
</dbReference>
<keyword evidence="7" id="KW-0460">Magnesium</keyword>
<keyword evidence="2" id="KW-1003">Cell membrane</keyword>
<feature type="transmembrane region" description="Helical" evidence="8">
    <location>
        <begin position="104"/>
        <end position="120"/>
    </location>
</feature>
<evidence type="ECO:0000256" key="8">
    <source>
        <dbReference type="SAM" id="Phobius"/>
    </source>
</evidence>
<reference evidence="9" key="1">
    <citation type="journal article" date="2011" name="Environ. Microbiol.">
        <title>Genomic insights into the metabolic potential of the polycyclic aromatic hydrocarbon degrading sulfate-reducing Deltaproteobacterium N47.</title>
        <authorList>
            <person name="Bergmann F."/>
            <person name="Selesi D."/>
            <person name="Weinmaier T."/>
            <person name="Tischler P."/>
            <person name="Rattei T."/>
            <person name="Meckenstock R.U."/>
        </authorList>
    </citation>
    <scope>NUCLEOTIDE SEQUENCE</scope>
</reference>
<sequence>MQSSNNTIYFLLCLFSMLTTIVAVQLLKSIAQKVNAVDIPNPRKIHTYPIPKIGGIGMALGIFIPFIAWLPLDNSLASILIGCAIVVTEGFIDDTRDLNYKIKFISQIAAALVIILYGGIKIRSLGMLLPEGFIIPEIPSILLTLFVIVGVTNAINLSDGLDGLAGGITLLSFICIGYLAFRVENQAVLIISMSVSGAIFGFLRFNTFPAEVFMGDAGSQLLGFLAITLSLAITQGHTALTPILPLIILGFPVLDTLTVMVERVRNGRPPFAADKNHFHHKLMKLGLYHSEAVFSIYVLQTFLISAALYLKYYSAIVVLLLYSAFSIVVLAGFNIAEKNNIILKRYDLIDVRY</sequence>
<feature type="transmembrane region" description="Helical" evidence="8">
    <location>
        <begin position="48"/>
        <end position="69"/>
    </location>
</feature>
<name>E1YK76_9BACT</name>
<dbReference type="GO" id="GO:0071555">
    <property type="term" value="P:cell wall organization"/>
    <property type="evidence" value="ECO:0007669"/>
    <property type="project" value="TreeGrafter"/>
</dbReference>
<dbReference type="GO" id="GO:0044038">
    <property type="term" value="P:cell wall macromolecule biosynthetic process"/>
    <property type="evidence" value="ECO:0007669"/>
    <property type="project" value="TreeGrafter"/>
</dbReference>
<dbReference type="PROSITE" id="PS01348">
    <property type="entry name" value="MRAY_2"/>
    <property type="match status" value="1"/>
</dbReference>
<protein>
    <submittedName>
        <fullName evidence="9">Uncharacterized protein</fullName>
    </submittedName>
</protein>
<accession>E1YK76</accession>
<feature type="transmembrane region" description="Helical" evidence="8">
    <location>
        <begin position="217"/>
        <end position="237"/>
    </location>
</feature>
<evidence type="ECO:0000256" key="1">
    <source>
        <dbReference type="ARBA" id="ARBA00004651"/>
    </source>
</evidence>
<gene>
    <name evidence="9" type="ORF">N47_E51920</name>
</gene>
<dbReference type="GO" id="GO:0009103">
    <property type="term" value="P:lipopolysaccharide biosynthetic process"/>
    <property type="evidence" value="ECO:0007669"/>
    <property type="project" value="TreeGrafter"/>
</dbReference>
<comment type="cofactor">
    <cofactor evidence="7">
        <name>Mg(2+)</name>
        <dbReference type="ChEBI" id="CHEBI:18420"/>
    </cofactor>
</comment>
<dbReference type="GO" id="GO:0046872">
    <property type="term" value="F:metal ion binding"/>
    <property type="evidence" value="ECO:0007669"/>
    <property type="project" value="UniProtKB-KW"/>
</dbReference>
<organism evidence="9">
    <name type="scientific">uncultured Desulfobacterium sp</name>
    <dbReference type="NCBI Taxonomy" id="201089"/>
    <lineage>
        <taxon>Bacteria</taxon>
        <taxon>Pseudomonadati</taxon>
        <taxon>Thermodesulfobacteriota</taxon>
        <taxon>Desulfobacteria</taxon>
        <taxon>Desulfobacterales</taxon>
        <taxon>Desulfobacteriaceae</taxon>
        <taxon>Desulfobacterium</taxon>
        <taxon>environmental samples</taxon>
    </lineage>
</organism>
<dbReference type="AlphaFoldDB" id="E1YK76"/>
<keyword evidence="3" id="KW-0808">Transferase</keyword>
<feature type="binding site" evidence="7">
    <location>
        <position position="156"/>
    </location>
    <ligand>
        <name>Mg(2+)</name>
        <dbReference type="ChEBI" id="CHEBI:18420"/>
    </ligand>
</feature>
<keyword evidence="7" id="KW-0479">Metal-binding</keyword>
<evidence type="ECO:0000256" key="4">
    <source>
        <dbReference type="ARBA" id="ARBA00022692"/>
    </source>
</evidence>
<dbReference type="GO" id="GO:0005886">
    <property type="term" value="C:plasma membrane"/>
    <property type="evidence" value="ECO:0007669"/>
    <property type="project" value="UniProtKB-SubCell"/>
</dbReference>
<keyword evidence="4 8" id="KW-0812">Transmembrane</keyword>